<dbReference type="AlphaFoldDB" id="A0A3D8GYE2"/>
<proteinExistence type="predicted"/>
<organism evidence="2 3">
    <name type="scientific">Marinobacter flavimaris</name>
    <dbReference type="NCBI Taxonomy" id="262076"/>
    <lineage>
        <taxon>Bacteria</taxon>
        <taxon>Pseudomonadati</taxon>
        <taxon>Pseudomonadota</taxon>
        <taxon>Gammaproteobacteria</taxon>
        <taxon>Pseudomonadales</taxon>
        <taxon>Marinobacteraceae</taxon>
        <taxon>Marinobacter</taxon>
    </lineage>
</organism>
<dbReference type="Pfam" id="PF03432">
    <property type="entry name" value="Relaxase"/>
    <property type="match status" value="1"/>
</dbReference>
<sequence>MIHKKMKYRAGSGATLSYVYREAGGQAQRDGLYHLCSQMVSAAPVSRDETTGKIRCIRTSHVANELDFVAAKNSRSKKKMAHYVLSLPSGERLKKSDWRYAVRVYMRAMGYNTSTKWTAALHDENDAQHAHIVACRVQNSMKYNYTLVNDKGDYTRGMRAMRKIEKRLGLKPTPNPRDTWGRDMPKSTFEKIVYDFEQYGEAEMPWHQAIIARLSEAVGTSRGKTFTDFLENCEKVGVQPIVRLNDQHYPTGISYAYRGRSASGYRLKSDRLTFAALTGQVYSQKDGLMLQRYEKHEGIHYEQERDIQACHRGARTIRAERSKQQNLTASEGVTNRGESSGLAAFLKDQGLD</sequence>
<reference evidence="2 3" key="1">
    <citation type="submission" date="2018-08" db="EMBL/GenBank/DDBJ databases">
        <title>Genome sequence of Marinobacter flavimaris KCTC 12185.</title>
        <authorList>
            <person name="Chun J."/>
            <person name="Kim B.-Y."/>
            <person name="Choi S.-B."/>
            <person name="Kwak M.-J."/>
        </authorList>
    </citation>
    <scope>NUCLEOTIDE SEQUENCE [LARGE SCALE GENOMIC DNA]</scope>
    <source>
        <strain evidence="2 3">KCTC 12185</strain>
    </source>
</reference>
<evidence type="ECO:0000259" key="1">
    <source>
        <dbReference type="Pfam" id="PF03432"/>
    </source>
</evidence>
<accession>A0A3D8GYE2</accession>
<dbReference type="RefSeq" id="WP_104272446.1">
    <property type="nucleotide sequence ID" value="NZ_PSSW01000021.1"/>
</dbReference>
<comment type="caution">
    <text evidence="2">The sequence shown here is derived from an EMBL/GenBank/DDBJ whole genome shotgun (WGS) entry which is preliminary data.</text>
</comment>
<evidence type="ECO:0000313" key="2">
    <source>
        <dbReference type="EMBL" id="RDU39066.1"/>
    </source>
</evidence>
<feature type="domain" description="MobA/VirD2-like nuclease" evidence="1">
    <location>
        <begin position="51"/>
        <end position="170"/>
    </location>
</feature>
<keyword evidence="3" id="KW-1185">Reference proteome</keyword>
<dbReference type="Proteomes" id="UP000256431">
    <property type="component" value="Unassembled WGS sequence"/>
</dbReference>
<protein>
    <recommendedName>
        <fullName evidence="1">MobA/VirD2-like nuclease domain-containing protein</fullName>
    </recommendedName>
</protein>
<dbReference type="EMBL" id="QRDH01000019">
    <property type="protein sequence ID" value="RDU39066.1"/>
    <property type="molecule type" value="Genomic_DNA"/>
</dbReference>
<dbReference type="InterPro" id="IPR005094">
    <property type="entry name" value="Endonuclease_MobA/VirD2"/>
</dbReference>
<gene>
    <name evidence="2" type="ORF">DXI23_20275</name>
</gene>
<name>A0A3D8GYE2_9GAMM</name>
<evidence type="ECO:0000313" key="3">
    <source>
        <dbReference type="Proteomes" id="UP000256431"/>
    </source>
</evidence>